<protein>
    <submittedName>
        <fullName evidence="2">Uncharacterized protein</fullName>
    </submittedName>
</protein>
<evidence type="ECO:0000256" key="1">
    <source>
        <dbReference type="SAM" id="MobiDB-lite"/>
    </source>
</evidence>
<name>A0A8H7VUG7_9FUNG</name>
<sequence>MANRSGNTRCIDMIDFLQYITPTLVVEPIQLQADDIAETEGTKQKKKTADEDTSPSRLTENYSASEEDLLLKSNTISLSNFIWNEDITTVELLLLNKSVYNYIIQNSRYSKLRLWKLLCHIPKQYQPIQLAVGISDTLWTIVDVEVRNERIAMNEYENFLVLEETMKFYTKPAKWEKKYLYLESNNKSINKVPYFDLQTFFQDLTLFTTNNLMSIWLWKRCNTFFKKDILFNMTNDALFRPILDTQQKSLMAWDRPTSKKKGLTESVMLYNTELFGRLL</sequence>
<feature type="compositionally biased region" description="Basic and acidic residues" evidence="1">
    <location>
        <begin position="40"/>
        <end position="50"/>
    </location>
</feature>
<evidence type="ECO:0000313" key="2">
    <source>
        <dbReference type="EMBL" id="KAG2234981.1"/>
    </source>
</evidence>
<evidence type="ECO:0000313" key="3">
    <source>
        <dbReference type="Proteomes" id="UP000613177"/>
    </source>
</evidence>
<dbReference type="Proteomes" id="UP000613177">
    <property type="component" value="Unassembled WGS sequence"/>
</dbReference>
<feature type="region of interest" description="Disordered" evidence="1">
    <location>
        <begin position="40"/>
        <end position="59"/>
    </location>
</feature>
<comment type="caution">
    <text evidence="2">The sequence shown here is derived from an EMBL/GenBank/DDBJ whole genome shotgun (WGS) entry which is preliminary data.</text>
</comment>
<keyword evidence="3" id="KW-1185">Reference proteome</keyword>
<dbReference type="AlphaFoldDB" id="A0A8H7VUG7"/>
<proteinExistence type="predicted"/>
<reference evidence="2" key="1">
    <citation type="submission" date="2021-01" db="EMBL/GenBank/DDBJ databases">
        <title>Metabolic potential, ecology and presence of endohyphal bacteria is reflected in genomic diversity of Mucoromycotina.</title>
        <authorList>
            <person name="Muszewska A."/>
            <person name="Okrasinska A."/>
            <person name="Steczkiewicz K."/>
            <person name="Drgas O."/>
            <person name="Orlowska M."/>
            <person name="Perlinska-Lenart U."/>
            <person name="Aleksandrzak-Piekarczyk T."/>
            <person name="Szatraj K."/>
            <person name="Zielenkiewicz U."/>
            <person name="Pilsyk S."/>
            <person name="Malc E."/>
            <person name="Mieczkowski P."/>
            <person name="Kruszewska J.S."/>
            <person name="Biernat P."/>
            <person name="Pawlowska J."/>
        </authorList>
    </citation>
    <scope>NUCLEOTIDE SEQUENCE</scope>
    <source>
        <strain evidence="2">WA0000018081</strain>
    </source>
</reference>
<accession>A0A8H7VUG7</accession>
<gene>
    <name evidence="2" type="ORF">INT48_000223</name>
</gene>
<dbReference type="EMBL" id="JAEPRE010000041">
    <property type="protein sequence ID" value="KAG2234981.1"/>
    <property type="molecule type" value="Genomic_DNA"/>
</dbReference>
<organism evidence="2 3">
    <name type="scientific">Thamnidium elegans</name>
    <dbReference type="NCBI Taxonomy" id="101142"/>
    <lineage>
        <taxon>Eukaryota</taxon>
        <taxon>Fungi</taxon>
        <taxon>Fungi incertae sedis</taxon>
        <taxon>Mucoromycota</taxon>
        <taxon>Mucoromycotina</taxon>
        <taxon>Mucoromycetes</taxon>
        <taxon>Mucorales</taxon>
        <taxon>Mucorineae</taxon>
        <taxon>Mucoraceae</taxon>
        <taxon>Thamnidium</taxon>
    </lineage>
</organism>